<dbReference type="OrthoDB" id="9811389at2"/>
<dbReference type="PANTHER" id="PTHR35368">
    <property type="entry name" value="HYDROPEROXIDE REDUCTASE"/>
    <property type="match status" value="1"/>
</dbReference>
<dbReference type="SUPFAM" id="SSF82784">
    <property type="entry name" value="OsmC-like"/>
    <property type="match status" value="1"/>
</dbReference>
<dbReference type="InterPro" id="IPR003718">
    <property type="entry name" value="OsmC/Ohr_fam"/>
</dbReference>
<reference evidence="1 2" key="1">
    <citation type="submission" date="2017-06" db="EMBL/GenBank/DDBJ databases">
        <authorList>
            <person name="Kim H.J."/>
            <person name="Triplett B.A."/>
        </authorList>
    </citation>
    <scope>NUCLEOTIDE SEQUENCE [LARGE SCALE GENOMIC DNA]</scope>
    <source>
        <strain evidence="1 2">CGMCC 4.2132</strain>
    </source>
</reference>
<evidence type="ECO:0000313" key="2">
    <source>
        <dbReference type="Proteomes" id="UP000198282"/>
    </source>
</evidence>
<dbReference type="Gene3D" id="3.30.300.20">
    <property type="match status" value="1"/>
</dbReference>
<dbReference type="Proteomes" id="UP000198282">
    <property type="component" value="Unassembled WGS sequence"/>
</dbReference>
<dbReference type="EMBL" id="FZOD01000127">
    <property type="protein sequence ID" value="SNT64644.1"/>
    <property type="molecule type" value="Genomic_DNA"/>
</dbReference>
<sequence length="185" mass="19823">MNRSKIPDLSALKATVEAVERNPRTAQVTFSVVGEWAGEFRLDSTTGAFRQGEEIDESRVGRFSMSSDEPTSLLGTDTAVSPGEYIAQALAGCYAVTLAANAAVRGIEVRSLALEVEVDFDLRRFLGMESDTPVGASEVRVLVTLDAPGHDPSELHELIAAVEQRSPVRDTLARPVPVVTALKIA</sequence>
<dbReference type="Pfam" id="PF02566">
    <property type="entry name" value="OsmC"/>
    <property type="match status" value="1"/>
</dbReference>
<keyword evidence="2" id="KW-1185">Reference proteome</keyword>
<gene>
    <name evidence="1" type="ORF">SAMN05216276_11273</name>
</gene>
<dbReference type="AlphaFoldDB" id="A0A239PDD7"/>
<dbReference type="InterPro" id="IPR052924">
    <property type="entry name" value="OsmC/Ohr_hydroprdx_reductase"/>
</dbReference>
<dbReference type="PANTHER" id="PTHR35368:SF1">
    <property type="entry name" value="HYDROPEROXIDE REDUCTASE"/>
    <property type="match status" value="1"/>
</dbReference>
<dbReference type="InterPro" id="IPR015946">
    <property type="entry name" value="KH_dom-like_a/b"/>
</dbReference>
<organism evidence="1 2">
    <name type="scientific">Streptosporangium subroseum</name>
    <dbReference type="NCBI Taxonomy" id="106412"/>
    <lineage>
        <taxon>Bacteria</taxon>
        <taxon>Bacillati</taxon>
        <taxon>Actinomycetota</taxon>
        <taxon>Actinomycetes</taxon>
        <taxon>Streptosporangiales</taxon>
        <taxon>Streptosporangiaceae</taxon>
        <taxon>Streptosporangium</taxon>
    </lineage>
</organism>
<dbReference type="InterPro" id="IPR036102">
    <property type="entry name" value="OsmC/Ohrsf"/>
</dbReference>
<proteinExistence type="predicted"/>
<evidence type="ECO:0000313" key="1">
    <source>
        <dbReference type="EMBL" id="SNT64644.1"/>
    </source>
</evidence>
<accession>A0A239PDD7</accession>
<protein>
    <submittedName>
        <fullName evidence="1">Uncharacterized OsmC-related protein</fullName>
    </submittedName>
</protein>
<name>A0A239PDD7_9ACTN</name>